<dbReference type="Pfam" id="PF00702">
    <property type="entry name" value="Hydrolase"/>
    <property type="match status" value="1"/>
</dbReference>
<dbReference type="InterPro" id="IPR051540">
    <property type="entry name" value="S-2-haloacid_dehalogenase"/>
</dbReference>
<dbReference type="InterPro" id="IPR036412">
    <property type="entry name" value="HAD-like_sf"/>
</dbReference>
<dbReference type="GO" id="GO:0016791">
    <property type="term" value="F:phosphatase activity"/>
    <property type="evidence" value="ECO:0007669"/>
    <property type="project" value="UniProtKB-ARBA"/>
</dbReference>
<organism evidence="4 5">
    <name type="scientific">Clonostachys byssicola</name>
    <dbReference type="NCBI Taxonomy" id="160290"/>
    <lineage>
        <taxon>Eukaryota</taxon>
        <taxon>Fungi</taxon>
        <taxon>Dikarya</taxon>
        <taxon>Ascomycota</taxon>
        <taxon>Pezizomycotina</taxon>
        <taxon>Sordariomycetes</taxon>
        <taxon>Hypocreomycetidae</taxon>
        <taxon>Hypocreales</taxon>
        <taxon>Bionectriaceae</taxon>
        <taxon>Clonostachys</taxon>
    </lineage>
</organism>
<dbReference type="EMBL" id="CABFNO020001553">
    <property type="protein sequence ID" value="CAG9999402.1"/>
    <property type="molecule type" value="Genomic_DNA"/>
</dbReference>
<dbReference type="InterPro" id="IPR023198">
    <property type="entry name" value="PGP-like_dom2"/>
</dbReference>
<keyword evidence="5" id="KW-1185">Reference proteome</keyword>
<dbReference type="SFLD" id="SFLDS00003">
    <property type="entry name" value="Haloacid_Dehalogenase"/>
    <property type="match status" value="1"/>
</dbReference>
<reference evidence="4" key="1">
    <citation type="submission" date="2021-10" db="EMBL/GenBank/DDBJ databases">
        <authorList>
            <person name="Piombo E."/>
        </authorList>
    </citation>
    <scope>NUCLEOTIDE SEQUENCE</scope>
</reference>
<feature type="signal peptide" evidence="3">
    <location>
        <begin position="1"/>
        <end position="21"/>
    </location>
</feature>
<comment type="caution">
    <text evidence="4">The sequence shown here is derived from an EMBL/GenBank/DDBJ whole genome shotgun (WGS) entry which is preliminary data.</text>
</comment>
<keyword evidence="2" id="KW-0378">Hydrolase</keyword>
<dbReference type="Proteomes" id="UP000754883">
    <property type="component" value="Unassembled WGS sequence"/>
</dbReference>
<keyword evidence="3" id="KW-0732">Signal</keyword>
<name>A0A9N9URA2_9HYPO</name>
<dbReference type="PANTHER" id="PTHR43316">
    <property type="entry name" value="HYDROLASE, HALOACID DELAHOGENASE-RELATED"/>
    <property type="match status" value="1"/>
</dbReference>
<dbReference type="PRINTS" id="PR00413">
    <property type="entry name" value="HADHALOGNASE"/>
</dbReference>
<dbReference type="Gene3D" id="1.10.150.240">
    <property type="entry name" value="Putative phosphatase, domain 2"/>
    <property type="match status" value="1"/>
</dbReference>
<dbReference type="GO" id="GO:0019120">
    <property type="term" value="F:hydrolase activity, acting on acid halide bonds, in C-halide compounds"/>
    <property type="evidence" value="ECO:0007669"/>
    <property type="project" value="InterPro"/>
</dbReference>
<sequence length="266" mass="29298">MAQGTTSKLAGVTALLFDVFGTVVDWRTSVTDELNLRAFRKLSSDLPPELKSRLTALTEADWGRFAEEWRKSYGSFTGSFNASTDAWKTVDQHHRDSLEELLAAWGLEGLYTSSELDSLSLVWHRLAPWPDSPDGLAKLGQKYTTSTLSNGNLALLQDLNDFGSLGFHKLLSAETFKAYKPAPAVYLGGVRELGREPHEVAMVAAHIGDLLAARECGLRTVYIDRPQEEASPQDEKDKFAAKDLIDVWVTVEEEGLLALANKIIGS</sequence>
<dbReference type="Gene3D" id="3.40.50.1000">
    <property type="entry name" value="HAD superfamily/HAD-like"/>
    <property type="match status" value="1"/>
</dbReference>
<dbReference type="InterPro" id="IPR023214">
    <property type="entry name" value="HAD_sf"/>
</dbReference>
<dbReference type="OrthoDB" id="40579at2759"/>
<evidence type="ECO:0008006" key="6">
    <source>
        <dbReference type="Google" id="ProtNLM"/>
    </source>
</evidence>
<evidence type="ECO:0000256" key="2">
    <source>
        <dbReference type="ARBA" id="ARBA00022801"/>
    </source>
</evidence>
<dbReference type="SUPFAM" id="SSF56784">
    <property type="entry name" value="HAD-like"/>
    <property type="match status" value="1"/>
</dbReference>
<protein>
    <recommendedName>
        <fullName evidence="6">Haloacid dehalogenase</fullName>
    </recommendedName>
</protein>
<dbReference type="InterPro" id="IPR006328">
    <property type="entry name" value="2-HAD"/>
</dbReference>
<evidence type="ECO:0000313" key="5">
    <source>
        <dbReference type="Proteomes" id="UP000754883"/>
    </source>
</evidence>
<accession>A0A9N9URA2</accession>
<evidence type="ECO:0000313" key="4">
    <source>
        <dbReference type="EMBL" id="CAG9999402.1"/>
    </source>
</evidence>
<gene>
    <name evidence="4" type="ORF">CBYS24578_00002424</name>
</gene>
<dbReference type="SFLD" id="SFLDG01129">
    <property type="entry name" value="C1.5:_HAD__Beta-PGM__Phosphata"/>
    <property type="match status" value="1"/>
</dbReference>
<dbReference type="PANTHER" id="PTHR43316:SF3">
    <property type="entry name" value="HALOACID DEHALOGENASE, TYPE II (AFU_ORTHOLOGUE AFUA_2G07750)-RELATED"/>
    <property type="match status" value="1"/>
</dbReference>
<evidence type="ECO:0000256" key="3">
    <source>
        <dbReference type="SAM" id="SignalP"/>
    </source>
</evidence>
<comment type="similarity">
    <text evidence="1">Belongs to the HAD-like hydrolase superfamily. S-2-haloalkanoic acid dehalogenase family.</text>
</comment>
<dbReference type="AlphaFoldDB" id="A0A9N9URA2"/>
<dbReference type="InterPro" id="IPR006439">
    <property type="entry name" value="HAD-SF_hydro_IA"/>
</dbReference>
<feature type="chain" id="PRO_5040182778" description="Haloacid dehalogenase" evidence="3">
    <location>
        <begin position="22"/>
        <end position="266"/>
    </location>
</feature>
<dbReference type="NCBIfam" id="TIGR01428">
    <property type="entry name" value="HAD_type_II"/>
    <property type="match status" value="1"/>
</dbReference>
<proteinExistence type="inferred from homology"/>
<dbReference type="NCBIfam" id="TIGR01493">
    <property type="entry name" value="HAD-SF-IA-v2"/>
    <property type="match status" value="1"/>
</dbReference>
<evidence type="ECO:0000256" key="1">
    <source>
        <dbReference type="ARBA" id="ARBA00008106"/>
    </source>
</evidence>